<keyword evidence="2" id="KW-1185">Reference proteome</keyword>
<dbReference type="Pfam" id="PF13563">
    <property type="entry name" value="2_5_RNA_ligase2"/>
    <property type="match status" value="1"/>
</dbReference>
<dbReference type="AlphaFoldDB" id="A0A3E1Q7U9"/>
<gene>
    <name evidence="1" type="ORF">DZ858_13235</name>
</gene>
<accession>A0A3E1Q7U9</accession>
<comment type="caution">
    <text evidence="1">The sequence shown here is derived from an EMBL/GenBank/DDBJ whole genome shotgun (WGS) entry which is preliminary data.</text>
</comment>
<dbReference type="OrthoDB" id="1951600at2"/>
<dbReference type="Proteomes" id="UP000261082">
    <property type="component" value="Unassembled WGS sequence"/>
</dbReference>
<dbReference type="SUPFAM" id="SSF55144">
    <property type="entry name" value="LigT-like"/>
    <property type="match status" value="1"/>
</dbReference>
<reference evidence="1 2" key="1">
    <citation type="journal article" date="2007" name="Int. J. Syst. Evol. Microbiol.">
        <title>Marixanthomonas ophiurae gen. nov., sp. nov., a marine bacterium of the family Flavobacteriaceae isolated from a deep-sea brittle star.</title>
        <authorList>
            <person name="Romanenko L.A."/>
            <person name="Uchino M."/>
            <person name="Frolova G.M."/>
            <person name="Mikhailov V.V."/>
        </authorList>
    </citation>
    <scope>NUCLEOTIDE SEQUENCE [LARGE SCALE GENOMIC DNA]</scope>
    <source>
        <strain evidence="1 2">KMM 3046</strain>
    </source>
</reference>
<dbReference type="EMBL" id="QVID01000002">
    <property type="protein sequence ID" value="RFN58190.1"/>
    <property type="molecule type" value="Genomic_DNA"/>
</dbReference>
<organism evidence="1 2">
    <name type="scientific">Marixanthomonas ophiurae</name>
    <dbReference type="NCBI Taxonomy" id="387659"/>
    <lineage>
        <taxon>Bacteria</taxon>
        <taxon>Pseudomonadati</taxon>
        <taxon>Bacteroidota</taxon>
        <taxon>Flavobacteriia</taxon>
        <taxon>Flavobacteriales</taxon>
        <taxon>Flavobacteriaceae</taxon>
        <taxon>Marixanthomonas</taxon>
    </lineage>
</organism>
<protein>
    <submittedName>
        <fullName evidence="1">2'-5' RNA ligase family protein</fullName>
    </submittedName>
</protein>
<proteinExistence type="predicted"/>
<sequence length="182" mass="21390">MSDIKIYNLRIVPPDPVYNEVTHFKKQFIATFGKQPLSNSKPHITLAVFKMDSQYQDILIKIFNQLSTQNKFKLIIQGFEIFENNANVLLLKVPITEDIKNLITNIKVVWQRDLHRKQSTLKLSTTPHITISKTEGNKMLYQSLAFFQKMDYTDRQFEVDHLTLISRPKGKTWDWEHQIPLS</sequence>
<dbReference type="PANTHER" id="PTHR40037:SF1">
    <property type="entry name" value="PHOSPHOESTERASE SAOUHSC_00951-RELATED"/>
    <property type="match status" value="1"/>
</dbReference>
<dbReference type="PANTHER" id="PTHR40037">
    <property type="entry name" value="PHOSPHOESTERASE YJCG-RELATED"/>
    <property type="match status" value="1"/>
</dbReference>
<evidence type="ECO:0000313" key="1">
    <source>
        <dbReference type="EMBL" id="RFN58190.1"/>
    </source>
</evidence>
<keyword evidence="1" id="KW-0436">Ligase</keyword>
<dbReference type="GO" id="GO:0016874">
    <property type="term" value="F:ligase activity"/>
    <property type="evidence" value="ECO:0007669"/>
    <property type="project" value="UniProtKB-KW"/>
</dbReference>
<dbReference type="RefSeq" id="WP_117160138.1">
    <property type="nucleotide sequence ID" value="NZ_QVID01000002.1"/>
</dbReference>
<dbReference type="Gene3D" id="3.90.1140.10">
    <property type="entry name" value="Cyclic phosphodiesterase"/>
    <property type="match status" value="1"/>
</dbReference>
<dbReference type="InterPro" id="IPR050580">
    <property type="entry name" value="2H_phosphoesterase_YjcG-like"/>
</dbReference>
<evidence type="ECO:0000313" key="2">
    <source>
        <dbReference type="Proteomes" id="UP000261082"/>
    </source>
</evidence>
<dbReference type="InterPro" id="IPR009097">
    <property type="entry name" value="Cyclic_Pdiesterase"/>
</dbReference>
<name>A0A3E1Q7U9_9FLAO</name>